<evidence type="ECO:0000313" key="1">
    <source>
        <dbReference type="EMBL" id="TYB33762.1"/>
    </source>
</evidence>
<name>A0A5D0MMZ3_FLESI</name>
<comment type="caution">
    <text evidence="1">The sequence shown here is derived from an EMBL/GenBank/DDBJ whole genome shotgun (WGS) entry which is preliminary data.</text>
</comment>
<protein>
    <submittedName>
        <fullName evidence="1">Uncharacterized protein</fullName>
    </submittedName>
</protein>
<dbReference type="RefSeq" id="WP_303700736.1">
    <property type="nucleotide sequence ID" value="NZ_VSIV01000107.1"/>
</dbReference>
<accession>A0A5D0MMZ3</accession>
<reference evidence="1 2" key="1">
    <citation type="submission" date="2019-08" db="EMBL/GenBank/DDBJ databases">
        <title>Genomic characterization of a novel candidate phylum (ARYD3) from a high temperature, high salinity tertiary oil reservoir in north central Oklahoma, USA.</title>
        <authorList>
            <person name="Youssef N.H."/>
            <person name="Yadav A."/>
            <person name="Elshahed M.S."/>
        </authorList>
    </citation>
    <scope>NUCLEOTIDE SEQUENCE [LARGE SCALE GENOMIC DNA]</scope>
    <source>
        <strain evidence="1">ARYD1</strain>
    </source>
</reference>
<sequence length="77" mass="9567">MVNKILKMKKEITELSDREEYLYDDEYERLKCLKEEYEAEFSKLSDYDKKIIEEEFSKWYEKYIYFETVGNIRLPEG</sequence>
<evidence type="ECO:0000313" key="2">
    <source>
        <dbReference type="Proteomes" id="UP000323337"/>
    </source>
</evidence>
<organism evidence="1 2">
    <name type="scientific">Flexistipes sinusarabici</name>
    <dbReference type="NCBI Taxonomy" id="2352"/>
    <lineage>
        <taxon>Bacteria</taxon>
        <taxon>Pseudomonadati</taxon>
        <taxon>Deferribacterota</taxon>
        <taxon>Deferribacteres</taxon>
        <taxon>Deferribacterales</taxon>
        <taxon>Flexistipitaceae</taxon>
        <taxon>Flexistipes</taxon>
    </lineage>
</organism>
<dbReference type="AlphaFoldDB" id="A0A5D0MMZ3"/>
<gene>
    <name evidence="1" type="ORF">FXF49_04655</name>
</gene>
<dbReference type="Proteomes" id="UP000323337">
    <property type="component" value="Unassembled WGS sequence"/>
</dbReference>
<proteinExistence type="predicted"/>
<dbReference type="EMBL" id="VSIV01000107">
    <property type="protein sequence ID" value="TYB33762.1"/>
    <property type="molecule type" value="Genomic_DNA"/>
</dbReference>